<evidence type="ECO:0000313" key="1">
    <source>
        <dbReference type="EMBL" id="APG14924.1"/>
    </source>
</evidence>
<dbReference type="RefSeq" id="WP_071916510.1">
    <property type="nucleotide sequence ID" value="NZ_CP017637.1"/>
</dbReference>
<name>A0A1L3FNL1_BRAJP</name>
<dbReference type="AlphaFoldDB" id="A0A1L3FNL1"/>
<gene>
    <name evidence="1" type="ORF">BKD09_42035</name>
</gene>
<dbReference type="SUPFAM" id="SSF89796">
    <property type="entry name" value="CoA-transferase family III (CaiB/BaiF)"/>
    <property type="match status" value="1"/>
</dbReference>
<dbReference type="Gene3D" id="3.40.640.10">
    <property type="entry name" value="Type I PLP-dependent aspartate aminotransferase-like (Major domain)"/>
    <property type="match status" value="1"/>
</dbReference>
<evidence type="ECO:0000313" key="2">
    <source>
        <dbReference type="Proteomes" id="UP000181962"/>
    </source>
</evidence>
<dbReference type="Gene3D" id="3.40.50.10540">
    <property type="entry name" value="Crotonobetainyl-coa:carnitine coa-transferase, domain 1"/>
    <property type="match status" value="1"/>
</dbReference>
<dbReference type="InterPro" id="IPR023606">
    <property type="entry name" value="CoA-Trfase_III_dom_1_sf"/>
</dbReference>
<sequence>MAGLWCVNASHGREEIKVAIAQQLEEMDYVPSFQMRHPKSFELAARHAASRIQREETHSAHSWRLPMRCSITGEVIYLQHWGLDYEALKSSKPQIVRTHLSAYGRTGDRAN</sequence>
<dbReference type="InterPro" id="IPR015422">
    <property type="entry name" value="PyrdxlP-dep_Trfase_small"/>
</dbReference>
<dbReference type="OrthoDB" id="8456889at2"/>
<dbReference type="Proteomes" id="UP000181962">
    <property type="component" value="Chromosome"/>
</dbReference>
<dbReference type="SUPFAM" id="SSF53383">
    <property type="entry name" value="PLP-dependent transferases"/>
    <property type="match status" value="1"/>
</dbReference>
<dbReference type="Gene3D" id="3.90.1150.10">
    <property type="entry name" value="Aspartate Aminotransferase, domain 1"/>
    <property type="match status" value="1"/>
</dbReference>
<proteinExistence type="predicted"/>
<protein>
    <submittedName>
        <fullName evidence="1">Uncharacterized protein</fullName>
    </submittedName>
</protein>
<reference evidence="1 2" key="1">
    <citation type="submission" date="2016-11" db="EMBL/GenBank/DDBJ databases">
        <title>Complete Genome Sequence of Bradyrhizobium sp. strain J5, an isolated from soybean nodule in Hokkaido.</title>
        <authorList>
            <person name="Kanehara K."/>
        </authorList>
    </citation>
    <scope>NUCLEOTIDE SEQUENCE [LARGE SCALE GENOMIC DNA]</scope>
    <source>
        <strain evidence="1 2">J5</strain>
    </source>
</reference>
<accession>A0A1L3FNL1</accession>
<organism evidence="1 2">
    <name type="scientific">Bradyrhizobium japonicum</name>
    <dbReference type="NCBI Taxonomy" id="375"/>
    <lineage>
        <taxon>Bacteria</taxon>
        <taxon>Pseudomonadati</taxon>
        <taxon>Pseudomonadota</taxon>
        <taxon>Alphaproteobacteria</taxon>
        <taxon>Hyphomicrobiales</taxon>
        <taxon>Nitrobacteraceae</taxon>
        <taxon>Bradyrhizobium</taxon>
    </lineage>
</organism>
<dbReference type="InterPro" id="IPR015421">
    <property type="entry name" value="PyrdxlP-dep_Trfase_major"/>
</dbReference>
<dbReference type="InterPro" id="IPR015424">
    <property type="entry name" value="PyrdxlP-dep_Trfase"/>
</dbReference>
<dbReference type="EMBL" id="CP017637">
    <property type="protein sequence ID" value="APG14924.1"/>
    <property type="molecule type" value="Genomic_DNA"/>
</dbReference>